<evidence type="ECO:0000256" key="1">
    <source>
        <dbReference type="ARBA" id="ARBA00004370"/>
    </source>
</evidence>
<keyword evidence="4" id="KW-1133">Transmembrane helix</keyword>
<evidence type="ECO:0000313" key="7">
    <source>
        <dbReference type="Ensembl" id="ENSSRHP00000069049.1"/>
    </source>
</evidence>
<dbReference type="InterPro" id="IPR003599">
    <property type="entry name" value="Ig_sub"/>
</dbReference>
<dbReference type="SMART" id="SM00409">
    <property type="entry name" value="IG"/>
    <property type="match status" value="2"/>
</dbReference>
<dbReference type="PANTHER" id="PTHR11860">
    <property type="entry name" value="POLYMERIC-IMMUNOGLOBULIN RECEPTOR"/>
    <property type="match status" value="1"/>
</dbReference>
<dbReference type="SMART" id="SM00406">
    <property type="entry name" value="IGv"/>
    <property type="match status" value="2"/>
</dbReference>
<feature type="transmembrane region" description="Helical" evidence="4">
    <location>
        <begin position="274"/>
        <end position="296"/>
    </location>
</feature>
<dbReference type="Gene3D" id="2.60.40.10">
    <property type="entry name" value="Immunoglobulins"/>
    <property type="match status" value="3"/>
</dbReference>
<feature type="domain" description="Immunoglobulin V-set" evidence="5">
    <location>
        <begin position="72"/>
        <end position="145"/>
    </location>
</feature>
<sequence>MYDDTREGVLKVFISDLTAADEGTYRCGVNIADDHLFTEVTLTVNQGKELLSGACFWTLSSMPPLVRREGDSAEIKCPYNANYSKEVKHLCKGKCFTQDALKIIQSEDHDKNPKISVKDDTELNLFTVTMTELRAEDAGKYWCAVKDAFDLPIELMIIMKDVFCSSVLVTRKASVGGSASISCKYIKNQNQCFFCRGDQPNICVKDGVRVSSKNRINGRFSLTDETSAGVFTVNISNLRAEDSGKYWCAEEHSGSFIFTEVYLHSQSLCVISEFSVTAAVSVGLILLALVTALLLFKRKHNKHGETQTLSDASLVHTGIISSTDRRETGDHETVSFGSTSQFVKYLICMLFFMYWRFCVLQAQEEIQDARRHSDSDPESTPLYLTVQLPTIPSDSQNPVYSTVQLPTIPSDSQNPVYSTVHGAPDEESLSDATVRFSKDEIHSVYASVNHSFTPNIYFQWIFVFIHNLNHEK</sequence>
<feature type="domain" description="Immunoglobulin V-set" evidence="5">
    <location>
        <begin position="178"/>
        <end position="250"/>
    </location>
</feature>
<proteinExistence type="predicted"/>
<dbReference type="InterPro" id="IPR036179">
    <property type="entry name" value="Ig-like_dom_sf"/>
</dbReference>
<evidence type="ECO:0000256" key="4">
    <source>
        <dbReference type="SAM" id="Phobius"/>
    </source>
</evidence>
<dbReference type="Proteomes" id="UP000472270">
    <property type="component" value="Unassembled WGS sequence"/>
</dbReference>
<protein>
    <recommendedName>
        <fullName evidence="9">Ig-like domain-containing protein</fullName>
    </recommendedName>
</protein>
<dbReference type="InterPro" id="IPR013783">
    <property type="entry name" value="Ig-like_fold"/>
</dbReference>
<dbReference type="Pfam" id="PF07686">
    <property type="entry name" value="V-set"/>
    <property type="match status" value="2"/>
</dbReference>
<evidence type="ECO:0008006" key="9">
    <source>
        <dbReference type="Google" id="ProtNLM"/>
    </source>
</evidence>
<dbReference type="PANTHER" id="PTHR11860:SF118">
    <property type="entry name" value="CMRF35-LIKE MOLECULE 3-RELATED"/>
    <property type="match status" value="1"/>
</dbReference>
<dbReference type="Ensembl" id="ENSSRHT00000070937.1">
    <property type="protein sequence ID" value="ENSSRHP00000069049.1"/>
    <property type="gene ID" value="ENSSRHG00000034365.1"/>
</dbReference>
<evidence type="ECO:0000313" key="8">
    <source>
        <dbReference type="Proteomes" id="UP000472270"/>
    </source>
</evidence>
<organism evidence="7 8">
    <name type="scientific">Sinocyclocheilus rhinocerous</name>
    <dbReference type="NCBI Taxonomy" id="307959"/>
    <lineage>
        <taxon>Eukaryota</taxon>
        <taxon>Metazoa</taxon>
        <taxon>Chordata</taxon>
        <taxon>Craniata</taxon>
        <taxon>Vertebrata</taxon>
        <taxon>Euteleostomi</taxon>
        <taxon>Actinopterygii</taxon>
        <taxon>Neopterygii</taxon>
        <taxon>Teleostei</taxon>
        <taxon>Ostariophysi</taxon>
        <taxon>Cypriniformes</taxon>
        <taxon>Cyprinidae</taxon>
        <taxon>Cyprininae</taxon>
        <taxon>Sinocyclocheilus</taxon>
    </lineage>
</organism>
<evidence type="ECO:0000259" key="5">
    <source>
        <dbReference type="SMART" id="SM00406"/>
    </source>
</evidence>
<dbReference type="GO" id="GO:0005886">
    <property type="term" value="C:plasma membrane"/>
    <property type="evidence" value="ECO:0007669"/>
    <property type="project" value="TreeGrafter"/>
</dbReference>
<accession>A0A673KRD5</accession>
<keyword evidence="3 4" id="KW-0472">Membrane</keyword>
<dbReference type="AlphaFoldDB" id="A0A673KRD5"/>
<evidence type="ECO:0000259" key="6">
    <source>
        <dbReference type="SMART" id="SM00409"/>
    </source>
</evidence>
<evidence type="ECO:0000256" key="2">
    <source>
        <dbReference type="ARBA" id="ARBA00022692"/>
    </source>
</evidence>
<reference evidence="7" key="2">
    <citation type="submission" date="2025-09" db="UniProtKB">
        <authorList>
            <consortium name="Ensembl"/>
        </authorList>
    </citation>
    <scope>IDENTIFICATION</scope>
</reference>
<dbReference type="GO" id="GO:0004888">
    <property type="term" value="F:transmembrane signaling receptor activity"/>
    <property type="evidence" value="ECO:0007669"/>
    <property type="project" value="TreeGrafter"/>
</dbReference>
<keyword evidence="2 4" id="KW-0812">Transmembrane</keyword>
<dbReference type="InterPro" id="IPR013106">
    <property type="entry name" value="Ig_V-set"/>
</dbReference>
<keyword evidence="8" id="KW-1185">Reference proteome</keyword>
<feature type="domain" description="Immunoglobulin" evidence="6">
    <location>
        <begin position="62"/>
        <end position="158"/>
    </location>
</feature>
<comment type="subcellular location">
    <subcellularLocation>
        <location evidence="1">Membrane</location>
    </subcellularLocation>
</comment>
<name>A0A673KRD5_9TELE</name>
<evidence type="ECO:0000256" key="3">
    <source>
        <dbReference type="ARBA" id="ARBA00023136"/>
    </source>
</evidence>
<feature type="domain" description="Immunoglobulin" evidence="6">
    <location>
        <begin position="168"/>
        <end position="266"/>
    </location>
</feature>
<reference evidence="7" key="1">
    <citation type="submission" date="2025-08" db="UniProtKB">
        <authorList>
            <consortium name="Ensembl"/>
        </authorList>
    </citation>
    <scope>IDENTIFICATION</scope>
</reference>
<dbReference type="InterPro" id="IPR050671">
    <property type="entry name" value="CD300_family_receptors"/>
</dbReference>
<dbReference type="SUPFAM" id="SSF48726">
    <property type="entry name" value="Immunoglobulin"/>
    <property type="match status" value="3"/>
</dbReference>